<evidence type="ECO:0000313" key="4">
    <source>
        <dbReference type="Proteomes" id="UP000282321"/>
    </source>
</evidence>
<dbReference type="Pfam" id="PF18917">
    <property type="entry name" value="LiaI-LiaF-like_TM1"/>
    <property type="match status" value="1"/>
</dbReference>
<evidence type="ECO:0000313" key="3">
    <source>
        <dbReference type="EMBL" id="RKX66024.1"/>
    </source>
</evidence>
<sequence>MRKIYWSLIFIGIGIWILLSNYGVIMFNFSRDWPILLIAIGLAEILDVIFSVSKTKKRPHVKSKTNVKEILDSLEKGNISIDEAEKKIKGGLNG</sequence>
<keyword evidence="1" id="KW-1133">Transmembrane helix</keyword>
<dbReference type="EMBL" id="QNBC01000059">
    <property type="protein sequence ID" value="RKX66024.1"/>
    <property type="molecule type" value="Genomic_DNA"/>
</dbReference>
<dbReference type="InterPro" id="IPR043726">
    <property type="entry name" value="LiaI-LiaF-like_TM1"/>
</dbReference>
<organism evidence="3 4">
    <name type="scientific">candidate division TA06 bacterium</name>
    <dbReference type="NCBI Taxonomy" id="2250710"/>
    <lineage>
        <taxon>Bacteria</taxon>
        <taxon>Bacteria division TA06</taxon>
    </lineage>
</organism>
<feature type="transmembrane region" description="Helical" evidence="1">
    <location>
        <begin position="33"/>
        <end position="52"/>
    </location>
</feature>
<protein>
    <recommendedName>
        <fullName evidence="2">LiaI-LiaF-like transmembrane region domain-containing protein</fullName>
    </recommendedName>
</protein>
<feature type="transmembrane region" description="Helical" evidence="1">
    <location>
        <begin position="7"/>
        <end position="27"/>
    </location>
</feature>
<accession>A0A660S974</accession>
<feature type="domain" description="LiaI-LiaF-like transmembrane region" evidence="2">
    <location>
        <begin position="5"/>
        <end position="43"/>
    </location>
</feature>
<evidence type="ECO:0000256" key="1">
    <source>
        <dbReference type="SAM" id="Phobius"/>
    </source>
</evidence>
<reference evidence="3 4" key="1">
    <citation type="submission" date="2018-06" db="EMBL/GenBank/DDBJ databases">
        <title>Extensive metabolic versatility and redundancy in microbially diverse, dynamic hydrothermal sediments.</title>
        <authorList>
            <person name="Dombrowski N."/>
            <person name="Teske A."/>
            <person name="Baker B.J."/>
        </authorList>
    </citation>
    <scope>NUCLEOTIDE SEQUENCE [LARGE SCALE GENOMIC DNA]</scope>
    <source>
        <strain evidence="3">B35_G9</strain>
    </source>
</reference>
<gene>
    <name evidence="3" type="ORF">DRP44_05015</name>
</gene>
<keyword evidence="1" id="KW-0472">Membrane</keyword>
<dbReference type="Proteomes" id="UP000282321">
    <property type="component" value="Unassembled WGS sequence"/>
</dbReference>
<comment type="caution">
    <text evidence="3">The sequence shown here is derived from an EMBL/GenBank/DDBJ whole genome shotgun (WGS) entry which is preliminary data.</text>
</comment>
<keyword evidence="1" id="KW-0812">Transmembrane</keyword>
<name>A0A660S974_UNCT6</name>
<proteinExistence type="predicted"/>
<dbReference type="AlphaFoldDB" id="A0A660S974"/>
<evidence type="ECO:0000259" key="2">
    <source>
        <dbReference type="Pfam" id="PF18917"/>
    </source>
</evidence>